<dbReference type="AlphaFoldDB" id="A0A382EB87"/>
<sequence length="23" mass="2886">APVINIRFIYFLELKLIVYWKVF</sequence>
<accession>A0A382EB87</accession>
<dbReference type="EMBL" id="UINC01043375">
    <property type="protein sequence ID" value="SVB47324.1"/>
    <property type="molecule type" value="Genomic_DNA"/>
</dbReference>
<protein>
    <submittedName>
        <fullName evidence="1">Uncharacterized protein</fullName>
    </submittedName>
</protein>
<organism evidence="1">
    <name type="scientific">marine metagenome</name>
    <dbReference type="NCBI Taxonomy" id="408172"/>
    <lineage>
        <taxon>unclassified sequences</taxon>
        <taxon>metagenomes</taxon>
        <taxon>ecological metagenomes</taxon>
    </lineage>
</organism>
<proteinExistence type="predicted"/>
<evidence type="ECO:0000313" key="1">
    <source>
        <dbReference type="EMBL" id="SVB47324.1"/>
    </source>
</evidence>
<name>A0A382EB87_9ZZZZ</name>
<feature type="non-terminal residue" evidence="1">
    <location>
        <position position="1"/>
    </location>
</feature>
<reference evidence="1" key="1">
    <citation type="submission" date="2018-05" db="EMBL/GenBank/DDBJ databases">
        <authorList>
            <person name="Lanie J.A."/>
            <person name="Ng W.-L."/>
            <person name="Kazmierczak K.M."/>
            <person name="Andrzejewski T.M."/>
            <person name="Davidsen T.M."/>
            <person name="Wayne K.J."/>
            <person name="Tettelin H."/>
            <person name="Glass J.I."/>
            <person name="Rusch D."/>
            <person name="Podicherti R."/>
            <person name="Tsui H.-C.T."/>
            <person name="Winkler M.E."/>
        </authorList>
    </citation>
    <scope>NUCLEOTIDE SEQUENCE</scope>
</reference>
<gene>
    <name evidence="1" type="ORF">METZ01_LOCUS200178</name>
</gene>